<dbReference type="AlphaFoldDB" id="A0A9D2MHC8"/>
<comment type="caution">
    <text evidence="5">The sequence shown here is derived from an EMBL/GenBank/DDBJ whole genome shotgun (WGS) entry which is preliminary data.</text>
</comment>
<evidence type="ECO:0000313" key="5">
    <source>
        <dbReference type="EMBL" id="HJB74209.1"/>
    </source>
</evidence>
<dbReference type="SMART" id="SM01103">
    <property type="entry name" value="CRS1_YhbY"/>
    <property type="match status" value="1"/>
</dbReference>
<accession>A0A9D2MHC8</accession>
<dbReference type="EMBL" id="DWXN01000002">
    <property type="protein sequence ID" value="HJB74209.1"/>
    <property type="molecule type" value="Genomic_DNA"/>
</dbReference>
<feature type="compositionally biased region" description="Basic residues" evidence="3">
    <location>
        <begin position="96"/>
        <end position="118"/>
    </location>
</feature>
<feature type="region of interest" description="Disordered" evidence="3">
    <location>
        <begin position="96"/>
        <end position="141"/>
    </location>
</feature>
<sequence length="141" mass="15809">MNSKERAALRAAANPLEPIFQIGKEGISENLISQLDDALDARELLKIRVHLETSPKKPRELADELQSLLGAEVIQVIGGVIVLYRKADEEKIKAKKAAAAKKKKPAKKQVKIRGMRSRHAQEETRSRKPYRGGVRSRGERH</sequence>
<evidence type="ECO:0000313" key="6">
    <source>
        <dbReference type="Proteomes" id="UP000823877"/>
    </source>
</evidence>
<evidence type="ECO:0000259" key="4">
    <source>
        <dbReference type="PROSITE" id="PS51295"/>
    </source>
</evidence>
<reference evidence="5" key="1">
    <citation type="journal article" date="2021" name="PeerJ">
        <title>Extensive microbial diversity within the chicken gut microbiome revealed by metagenomics and culture.</title>
        <authorList>
            <person name="Gilroy R."/>
            <person name="Ravi A."/>
            <person name="Getino M."/>
            <person name="Pursley I."/>
            <person name="Horton D.L."/>
            <person name="Alikhan N.F."/>
            <person name="Baker D."/>
            <person name="Gharbi K."/>
            <person name="Hall N."/>
            <person name="Watson M."/>
            <person name="Adriaenssens E.M."/>
            <person name="Foster-Nyarko E."/>
            <person name="Jarju S."/>
            <person name="Secka A."/>
            <person name="Antonio M."/>
            <person name="Oren A."/>
            <person name="Chaudhuri R.R."/>
            <person name="La Ragione R."/>
            <person name="Hildebrand F."/>
            <person name="Pallen M.J."/>
        </authorList>
    </citation>
    <scope>NUCLEOTIDE SEQUENCE</scope>
    <source>
        <strain evidence="5">CHK188-16595</strain>
    </source>
</reference>
<dbReference type="NCBIfam" id="TIGR00253">
    <property type="entry name" value="RNA_bind_YhbY"/>
    <property type="match status" value="1"/>
</dbReference>
<dbReference type="InterPro" id="IPR001890">
    <property type="entry name" value="RNA-binding_CRM"/>
</dbReference>
<dbReference type="SUPFAM" id="SSF75471">
    <property type="entry name" value="YhbY-like"/>
    <property type="match status" value="1"/>
</dbReference>
<keyword evidence="1 2" id="KW-0694">RNA-binding</keyword>
<organism evidence="5 6">
    <name type="scientific">Candidatus Eubacterium faecale</name>
    <dbReference type="NCBI Taxonomy" id="2838568"/>
    <lineage>
        <taxon>Bacteria</taxon>
        <taxon>Bacillati</taxon>
        <taxon>Bacillota</taxon>
        <taxon>Clostridia</taxon>
        <taxon>Eubacteriales</taxon>
        <taxon>Eubacteriaceae</taxon>
        <taxon>Eubacterium</taxon>
    </lineage>
</organism>
<dbReference type="PANTHER" id="PTHR40065:SF3">
    <property type="entry name" value="RNA-BINDING PROTEIN YHBY"/>
    <property type="match status" value="1"/>
</dbReference>
<proteinExistence type="predicted"/>
<evidence type="ECO:0000256" key="3">
    <source>
        <dbReference type="SAM" id="MobiDB-lite"/>
    </source>
</evidence>
<feature type="domain" description="CRM" evidence="4">
    <location>
        <begin position="1"/>
        <end position="96"/>
    </location>
</feature>
<gene>
    <name evidence="5" type="primary">yhbY</name>
    <name evidence="5" type="ORF">IAA37_00860</name>
</gene>
<dbReference type="Proteomes" id="UP000823877">
    <property type="component" value="Unassembled WGS sequence"/>
</dbReference>
<dbReference type="InterPro" id="IPR051925">
    <property type="entry name" value="RNA-binding_domain"/>
</dbReference>
<evidence type="ECO:0000256" key="1">
    <source>
        <dbReference type="ARBA" id="ARBA00022884"/>
    </source>
</evidence>
<dbReference type="InterPro" id="IPR017924">
    <property type="entry name" value="RNA-binding_YhbY"/>
</dbReference>
<evidence type="ECO:0000256" key="2">
    <source>
        <dbReference type="PROSITE-ProRule" id="PRU00626"/>
    </source>
</evidence>
<name>A0A9D2MHC8_9FIRM</name>
<reference evidence="5" key="2">
    <citation type="submission" date="2021-04" db="EMBL/GenBank/DDBJ databases">
        <authorList>
            <person name="Gilroy R."/>
        </authorList>
    </citation>
    <scope>NUCLEOTIDE SEQUENCE</scope>
    <source>
        <strain evidence="5">CHK188-16595</strain>
    </source>
</reference>
<dbReference type="Pfam" id="PF01985">
    <property type="entry name" value="CRS1_YhbY"/>
    <property type="match status" value="1"/>
</dbReference>
<dbReference type="PANTHER" id="PTHR40065">
    <property type="entry name" value="RNA-BINDING PROTEIN YHBY"/>
    <property type="match status" value="1"/>
</dbReference>
<dbReference type="InterPro" id="IPR035920">
    <property type="entry name" value="YhbY-like_sf"/>
</dbReference>
<dbReference type="GO" id="GO:0003723">
    <property type="term" value="F:RNA binding"/>
    <property type="evidence" value="ECO:0007669"/>
    <property type="project" value="UniProtKB-UniRule"/>
</dbReference>
<dbReference type="Gene3D" id="3.30.110.60">
    <property type="entry name" value="YhbY-like"/>
    <property type="match status" value="1"/>
</dbReference>
<protein>
    <submittedName>
        <fullName evidence="5">Ribosome assembly RNA-binding protein YhbY</fullName>
    </submittedName>
</protein>
<dbReference type="PROSITE" id="PS51295">
    <property type="entry name" value="CRM"/>
    <property type="match status" value="1"/>
</dbReference>